<dbReference type="InterPro" id="IPR007138">
    <property type="entry name" value="ABM_dom"/>
</dbReference>
<keyword evidence="3" id="KW-1185">Reference proteome</keyword>
<evidence type="ECO:0000313" key="3">
    <source>
        <dbReference type="Proteomes" id="UP000198417"/>
    </source>
</evidence>
<accession>A0A238YI98</accession>
<protein>
    <submittedName>
        <fullName evidence="2">Quinol monooxygenase YgiN</fullName>
    </submittedName>
</protein>
<dbReference type="Pfam" id="PF03992">
    <property type="entry name" value="ABM"/>
    <property type="match status" value="1"/>
</dbReference>
<evidence type="ECO:0000259" key="1">
    <source>
        <dbReference type="Pfam" id="PF03992"/>
    </source>
</evidence>
<organism evidence="2 3">
    <name type="scientific">Puniceibacterium sediminis</name>
    <dbReference type="NCBI Taxonomy" id="1608407"/>
    <lineage>
        <taxon>Bacteria</taxon>
        <taxon>Pseudomonadati</taxon>
        <taxon>Pseudomonadota</taxon>
        <taxon>Alphaproteobacteria</taxon>
        <taxon>Rhodobacterales</taxon>
        <taxon>Paracoccaceae</taxon>
        <taxon>Puniceibacterium</taxon>
    </lineage>
</organism>
<dbReference type="AlphaFoldDB" id="A0A238YI98"/>
<proteinExistence type="predicted"/>
<sequence length="90" mass="9907">MSMIHLTGTLTCAPDQQQKVRDALPDHIALTRAEPGCLEFEVVETQPGTFAVSELFINQAAFDAHQARTRASAWFGVTNGITRDYKITEA</sequence>
<gene>
    <name evidence="2" type="ORF">SAMN06265370_11751</name>
</gene>
<evidence type="ECO:0000313" key="2">
    <source>
        <dbReference type="EMBL" id="SNR70800.1"/>
    </source>
</evidence>
<dbReference type="Proteomes" id="UP000198417">
    <property type="component" value="Unassembled WGS sequence"/>
</dbReference>
<keyword evidence="2" id="KW-0503">Monooxygenase</keyword>
<feature type="domain" description="ABM" evidence="1">
    <location>
        <begin position="3"/>
        <end position="74"/>
    </location>
</feature>
<name>A0A238YI98_9RHOB</name>
<keyword evidence="2" id="KW-0560">Oxidoreductase</keyword>
<dbReference type="Gene3D" id="3.30.70.100">
    <property type="match status" value="1"/>
</dbReference>
<dbReference type="SUPFAM" id="SSF54909">
    <property type="entry name" value="Dimeric alpha+beta barrel"/>
    <property type="match status" value="1"/>
</dbReference>
<reference evidence="2 3" key="1">
    <citation type="submission" date="2017-06" db="EMBL/GenBank/DDBJ databases">
        <authorList>
            <person name="Kim H.J."/>
            <person name="Triplett B.A."/>
        </authorList>
    </citation>
    <scope>NUCLEOTIDE SEQUENCE [LARGE SCALE GENOMIC DNA]</scope>
    <source>
        <strain evidence="2 3">DSM 29052</strain>
    </source>
</reference>
<dbReference type="EMBL" id="FZNN01000017">
    <property type="protein sequence ID" value="SNR70800.1"/>
    <property type="molecule type" value="Genomic_DNA"/>
</dbReference>
<dbReference type="OrthoDB" id="9797178at2"/>
<dbReference type="InterPro" id="IPR011008">
    <property type="entry name" value="Dimeric_a/b-barrel"/>
</dbReference>
<dbReference type="GO" id="GO:0004497">
    <property type="term" value="F:monooxygenase activity"/>
    <property type="evidence" value="ECO:0007669"/>
    <property type="project" value="UniProtKB-KW"/>
</dbReference>